<comment type="caution">
    <text evidence="3">The sequence shown here is derived from an EMBL/GenBank/DDBJ whole genome shotgun (WGS) entry which is preliminary data.</text>
</comment>
<sequence length="122" mass="13616">MIWEDFTVENANFGAEKKKLIHGITGFAEPARIMAAMGPSCCGKTTFLDSLTWRGSGDIVEGRRICIGVGGSTTFPCAQLSQREIACKWIVSHTLFRCHPIQCLNSPHYVEKVRNHSSQFRK</sequence>
<accession>A0ABD1MJE7</accession>
<dbReference type="InterPro" id="IPR027417">
    <property type="entry name" value="P-loop_NTPase"/>
</dbReference>
<dbReference type="PANTHER" id="PTHR48042">
    <property type="entry name" value="ABC TRANSPORTER G FAMILY MEMBER 11"/>
    <property type="match status" value="1"/>
</dbReference>
<dbReference type="Gene3D" id="3.40.50.300">
    <property type="entry name" value="P-loop containing nucleotide triphosphate hydrolases"/>
    <property type="match status" value="1"/>
</dbReference>
<evidence type="ECO:0008006" key="5">
    <source>
        <dbReference type="Google" id="ProtNLM"/>
    </source>
</evidence>
<dbReference type="PANTHER" id="PTHR48042:SF8">
    <property type="entry name" value="ABC-2 TYPE TRANSPORTER TRANSMEMBRANE DOMAIN-CONTAINING PROTEIN"/>
    <property type="match status" value="1"/>
</dbReference>
<protein>
    <recommendedName>
        <fullName evidence="5">ABC transporter domain-containing protein</fullName>
    </recommendedName>
</protein>
<dbReference type="AlphaFoldDB" id="A0ABD1MJE7"/>
<evidence type="ECO:0000313" key="3">
    <source>
        <dbReference type="EMBL" id="KAL2335931.1"/>
    </source>
</evidence>
<evidence type="ECO:0000256" key="1">
    <source>
        <dbReference type="ARBA" id="ARBA00005814"/>
    </source>
</evidence>
<proteinExistence type="inferred from homology"/>
<keyword evidence="4" id="KW-1185">Reference proteome</keyword>
<name>A0ABD1MJE7_9FABA</name>
<organism evidence="3 4">
    <name type="scientific">Flemingia macrophylla</name>
    <dbReference type="NCBI Taxonomy" id="520843"/>
    <lineage>
        <taxon>Eukaryota</taxon>
        <taxon>Viridiplantae</taxon>
        <taxon>Streptophyta</taxon>
        <taxon>Embryophyta</taxon>
        <taxon>Tracheophyta</taxon>
        <taxon>Spermatophyta</taxon>
        <taxon>Magnoliopsida</taxon>
        <taxon>eudicotyledons</taxon>
        <taxon>Gunneridae</taxon>
        <taxon>Pentapetalae</taxon>
        <taxon>rosids</taxon>
        <taxon>fabids</taxon>
        <taxon>Fabales</taxon>
        <taxon>Fabaceae</taxon>
        <taxon>Papilionoideae</taxon>
        <taxon>50 kb inversion clade</taxon>
        <taxon>NPAAA clade</taxon>
        <taxon>indigoferoid/millettioid clade</taxon>
        <taxon>Phaseoleae</taxon>
        <taxon>Flemingia</taxon>
    </lineage>
</organism>
<reference evidence="3 4" key="1">
    <citation type="submission" date="2024-08" db="EMBL/GenBank/DDBJ databases">
        <title>Insights into the chromosomal genome structure of Flemingia macrophylla.</title>
        <authorList>
            <person name="Ding Y."/>
            <person name="Zhao Y."/>
            <person name="Bi W."/>
            <person name="Wu M."/>
            <person name="Zhao G."/>
            <person name="Gong Y."/>
            <person name="Li W."/>
            <person name="Zhang P."/>
        </authorList>
    </citation>
    <scope>NUCLEOTIDE SEQUENCE [LARGE SCALE GENOMIC DNA]</scope>
    <source>
        <strain evidence="3">DYQJB</strain>
        <tissue evidence="3">Leaf</tissue>
    </source>
</reference>
<keyword evidence="2" id="KW-0813">Transport</keyword>
<evidence type="ECO:0000256" key="2">
    <source>
        <dbReference type="ARBA" id="ARBA00022448"/>
    </source>
</evidence>
<gene>
    <name evidence="3" type="ORF">Fmac_010377</name>
</gene>
<comment type="similarity">
    <text evidence="1">Belongs to the ABC transporter superfamily. ABCG family. Eye pigment precursor importer (TC 3.A.1.204) subfamily.</text>
</comment>
<dbReference type="EMBL" id="JBGMDY010000004">
    <property type="protein sequence ID" value="KAL2335931.1"/>
    <property type="molecule type" value="Genomic_DNA"/>
</dbReference>
<evidence type="ECO:0000313" key="4">
    <source>
        <dbReference type="Proteomes" id="UP001603857"/>
    </source>
</evidence>
<dbReference type="Proteomes" id="UP001603857">
    <property type="component" value="Unassembled WGS sequence"/>
</dbReference>
<dbReference type="InterPro" id="IPR052215">
    <property type="entry name" value="Plant_ABCG"/>
</dbReference>